<organism evidence="1 2">
    <name type="scientific">Neocallimastix californiae</name>
    <dbReference type="NCBI Taxonomy" id="1754190"/>
    <lineage>
        <taxon>Eukaryota</taxon>
        <taxon>Fungi</taxon>
        <taxon>Fungi incertae sedis</taxon>
        <taxon>Chytridiomycota</taxon>
        <taxon>Chytridiomycota incertae sedis</taxon>
        <taxon>Neocallimastigomycetes</taxon>
        <taxon>Neocallimastigales</taxon>
        <taxon>Neocallimastigaceae</taxon>
        <taxon>Neocallimastix</taxon>
    </lineage>
</organism>
<reference evidence="1 2" key="1">
    <citation type="submission" date="2016-08" db="EMBL/GenBank/DDBJ databases">
        <title>A Parts List for Fungal Cellulosomes Revealed by Comparative Genomics.</title>
        <authorList>
            <consortium name="DOE Joint Genome Institute"/>
            <person name="Haitjema C.H."/>
            <person name="Gilmore S.P."/>
            <person name="Henske J.K."/>
            <person name="Solomon K.V."/>
            <person name="De Groot R."/>
            <person name="Kuo A."/>
            <person name="Mondo S.J."/>
            <person name="Salamov A.A."/>
            <person name="Labutti K."/>
            <person name="Zhao Z."/>
            <person name="Chiniquy J."/>
            <person name="Barry K."/>
            <person name="Brewer H.M."/>
            <person name="Purvine S.O."/>
            <person name="Wright A.T."/>
            <person name="Boxma B."/>
            <person name="Van Alen T."/>
            <person name="Hackstein J.H."/>
            <person name="Baker S.E."/>
            <person name="Grigoriev I.V."/>
            <person name="O'Malley M.A."/>
        </authorList>
    </citation>
    <scope>NUCLEOTIDE SEQUENCE [LARGE SCALE GENOMIC DNA]</scope>
    <source>
        <strain evidence="1 2">G1</strain>
    </source>
</reference>
<dbReference type="OrthoDB" id="10423438at2759"/>
<protein>
    <recommendedName>
        <fullName evidence="3">DUF4219 domain-containing protein</fullName>
    </recommendedName>
</protein>
<proteinExistence type="predicted"/>
<dbReference type="AlphaFoldDB" id="A0A1Y1ZPV6"/>
<dbReference type="Pfam" id="PF14223">
    <property type="entry name" value="Retrotran_gag_2"/>
    <property type="match status" value="1"/>
</dbReference>
<accession>A0A1Y1ZPV6</accession>
<gene>
    <name evidence="1" type="ORF">LY90DRAFT_518377</name>
</gene>
<evidence type="ECO:0008006" key="3">
    <source>
        <dbReference type="Google" id="ProtNLM"/>
    </source>
</evidence>
<dbReference type="Proteomes" id="UP000193920">
    <property type="component" value="Unassembled WGS sequence"/>
</dbReference>
<name>A0A1Y1ZPV6_9FUNG</name>
<comment type="caution">
    <text evidence="1">The sequence shown here is derived from an EMBL/GenBank/DDBJ whole genome shotgun (WGS) entry which is preliminary data.</text>
</comment>
<sequence>MNDNNSNYSLKENNVRLTGDNFEVWYTIIYDALYINKLNIYIDKDVLKELEEKNSNSDELENAKIENKKARLFILNSIGSDIIKNVIKLESAYSIIKYLKGEYGESETDMLYWAKKIADLKAKTIKDIPKILTKLDNIFENMKKNQSFPFQIRKNQNMLTIHFLLDLGANLNSMLTKPTNNYVRE</sequence>
<keyword evidence="2" id="KW-1185">Reference proteome</keyword>
<dbReference type="EMBL" id="MCOG01000373">
    <property type="protein sequence ID" value="ORY12282.1"/>
    <property type="molecule type" value="Genomic_DNA"/>
</dbReference>
<evidence type="ECO:0000313" key="2">
    <source>
        <dbReference type="Proteomes" id="UP000193920"/>
    </source>
</evidence>
<evidence type="ECO:0000313" key="1">
    <source>
        <dbReference type="EMBL" id="ORY12282.1"/>
    </source>
</evidence>